<keyword evidence="3" id="KW-1185">Reference proteome</keyword>
<sequence length="108" mass="12250">MPDAETNMPVMYTGLEACGSMCAVWISHKIAEFAPETLFLAVLLLNVIDFTIYFFALLFVCGTGAKNNQAHGAKKPEAKTKKVVMIDEFARSYNELRVRFIRNHEYKL</sequence>
<gene>
    <name evidence="2" type="ORF">BDQ12DRAFT_671329</name>
</gene>
<feature type="transmembrane region" description="Helical" evidence="1">
    <location>
        <begin position="38"/>
        <end position="60"/>
    </location>
</feature>
<dbReference type="EMBL" id="ML213686">
    <property type="protein sequence ID" value="TFK32112.1"/>
    <property type="molecule type" value="Genomic_DNA"/>
</dbReference>
<evidence type="ECO:0000313" key="3">
    <source>
        <dbReference type="Proteomes" id="UP000308652"/>
    </source>
</evidence>
<organism evidence="2 3">
    <name type="scientific">Crucibulum laeve</name>
    <dbReference type="NCBI Taxonomy" id="68775"/>
    <lineage>
        <taxon>Eukaryota</taxon>
        <taxon>Fungi</taxon>
        <taxon>Dikarya</taxon>
        <taxon>Basidiomycota</taxon>
        <taxon>Agaricomycotina</taxon>
        <taxon>Agaricomycetes</taxon>
        <taxon>Agaricomycetidae</taxon>
        <taxon>Agaricales</taxon>
        <taxon>Agaricineae</taxon>
        <taxon>Nidulariaceae</taxon>
        <taxon>Crucibulum</taxon>
    </lineage>
</organism>
<keyword evidence="1" id="KW-0472">Membrane</keyword>
<evidence type="ECO:0000313" key="2">
    <source>
        <dbReference type="EMBL" id="TFK32112.1"/>
    </source>
</evidence>
<dbReference type="AlphaFoldDB" id="A0A5C3LHF7"/>
<name>A0A5C3LHF7_9AGAR</name>
<reference evidence="2 3" key="1">
    <citation type="journal article" date="2019" name="Nat. Ecol. Evol.">
        <title>Megaphylogeny resolves global patterns of mushroom evolution.</title>
        <authorList>
            <person name="Varga T."/>
            <person name="Krizsan K."/>
            <person name="Foldi C."/>
            <person name="Dima B."/>
            <person name="Sanchez-Garcia M."/>
            <person name="Sanchez-Ramirez S."/>
            <person name="Szollosi G.J."/>
            <person name="Szarkandi J.G."/>
            <person name="Papp V."/>
            <person name="Albert L."/>
            <person name="Andreopoulos W."/>
            <person name="Angelini C."/>
            <person name="Antonin V."/>
            <person name="Barry K.W."/>
            <person name="Bougher N.L."/>
            <person name="Buchanan P."/>
            <person name="Buyck B."/>
            <person name="Bense V."/>
            <person name="Catcheside P."/>
            <person name="Chovatia M."/>
            <person name="Cooper J."/>
            <person name="Damon W."/>
            <person name="Desjardin D."/>
            <person name="Finy P."/>
            <person name="Geml J."/>
            <person name="Haridas S."/>
            <person name="Hughes K."/>
            <person name="Justo A."/>
            <person name="Karasinski D."/>
            <person name="Kautmanova I."/>
            <person name="Kiss B."/>
            <person name="Kocsube S."/>
            <person name="Kotiranta H."/>
            <person name="LaButti K.M."/>
            <person name="Lechner B.E."/>
            <person name="Liimatainen K."/>
            <person name="Lipzen A."/>
            <person name="Lukacs Z."/>
            <person name="Mihaltcheva S."/>
            <person name="Morgado L.N."/>
            <person name="Niskanen T."/>
            <person name="Noordeloos M.E."/>
            <person name="Ohm R.A."/>
            <person name="Ortiz-Santana B."/>
            <person name="Ovrebo C."/>
            <person name="Racz N."/>
            <person name="Riley R."/>
            <person name="Savchenko A."/>
            <person name="Shiryaev A."/>
            <person name="Soop K."/>
            <person name="Spirin V."/>
            <person name="Szebenyi C."/>
            <person name="Tomsovsky M."/>
            <person name="Tulloss R.E."/>
            <person name="Uehling J."/>
            <person name="Grigoriev I.V."/>
            <person name="Vagvolgyi C."/>
            <person name="Papp T."/>
            <person name="Martin F.M."/>
            <person name="Miettinen O."/>
            <person name="Hibbett D.S."/>
            <person name="Nagy L.G."/>
        </authorList>
    </citation>
    <scope>NUCLEOTIDE SEQUENCE [LARGE SCALE GENOMIC DNA]</scope>
    <source>
        <strain evidence="2 3">CBS 166.37</strain>
    </source>
</reference>
<accession>A0A5C3LHF7</accession>
<keyword evidence="1" id="KW-0812">Transmembrane</keyword>
<evidence type="ECO:0000256" key="1">
    <source>
        <dbReference type="SAM" id="Phobius"/>
    </source>
</evidence>
<proteinExistence type="predicted"/>
<keyword evidence="1" id="KW-1133">Transmembrane helix</keyword>
<dbReference type="Proteomes" id="UP000308652">
    <property type="component" value="Unassembled WGS sequence"/>
</dbReference>
<protein>
    <submittedName>
        <fullName evidence="2">Uncharacterized protein</fullName>
    </submittedName>
</protein>